<dbReference type="SUPFAM" id="SSF52540">
    <property type="entry name" value="P-loop containing nucleoside triphosphate hydrolases"/>
    <property type="match status" value="2"/>
</dbReference>
<gene>
    <name evidence="6" type="primary">ylmA</name>
    <name evidence="5" type="ORF">SBX37_07565</name>
    <name evidence="6" type="ORF">VIM7927_04217</name>
</gene>
<evidence type="ECO:0000313" key="8">
    <source>
        <dbReference type="Proteomes" id="UP001283366"/>
    </source>
</evidence>
<keyword evidence="3 6" id="KW-0067">ATP-binding</keyword>
<evidence type="ECO:0000256" key="3">
    <source>
        <dbReference type="ARBA" id="ARBA00022840"/>
    </source>
</evidence>
<dbReference type="Pfam" id="PF00005">
    <property type="entry name" value="ABC_tran"/>
    <property type="match status" value="2"/>
</dbReference>
<dbReference type="CDD" id="cd00267">
    <property type="entry name" value="ABC_ATPase"/>
    <property type="match status" value="1"/>
</dbReference>
<organism evidence="6 7">
    <name type="scientific">Vibrio mangrovi</name>
    <dbReference type="NCBI Taxonomy" id="474394"/>
    <lineage>
        <taxon>Bacteria</taxon>
        <taxon>Pseudomonadati</taxon>
        <taxon>Pseudomonadota</taxon>
        <taxon>Gammaproteobacteria</taxon>
        <taxon>Vibrionales</taxon>
        <taxon>Vibrionaceae</taxon>
        <taxon>Vibrio</taxon>
    </lineage>
</organism>
<dbReference type="Gene3D" id="3.40.50.300">
    <property type="entry name" value="P-loop containing nucleotide triphosphate hydrolases"/>
    <property type="match status" value="2"/>
</dbReference>
<reference evidence="6 7" key="1">
    <citation type="submission" date="2017-05" db="EMBL/GenBank/DDBJ databases">
        <authorList>
            <person name="Song R."/>
            <person name="Chenine A.L."/>
            <person name="Ruprecht R.M."/>
        </authorList>
    </citation>
    <scope>NUCLEOTIDE SEQUENCE [LARGE SCALE GENOMIC DNA]</scope>
    <source>
        <strain evidence="6 7">CECT 7927</strain>
    </source>
</reference>
<dbReference type="EMBL" id="FXXI01000013">
    <property type="protein sequence ID" value="SMS02875.1"/>
    <property type="molecule type" value="Genomic_DNA"/>
</dbReference>
<keyword evidence="8" id="KW-1185">Reference proteome</keyword>
<dbReference type="Proteomes" id="UP000196125">
    <property type="component" value="Unassembled WGS sequence"/>
</dbReference>
<evidence type="ECO:0000259" key="4">
    <source>
        <dbReference type="PROSITE" id="PS50893"/>
    </source>
</evidence>
<dbReference type="InterPro" id="IPR003593">
    <property type="entry name" value="AAA+_ATPase"/>
</dbReference>
<name>A0A1Y6IYX3_9VIBR</name>
<dbReference type="PROSITE" id="PS50893">
    <property type="entry name" value="ABC_TRANSPORTER_2"/>
    <property type="match status" value="2"/>
</dbReference>
<dbReference type="GO" id="GO:0016887">
    <property type="term" value="F:ATP hydrolysis activity"/>
    <property type="evidence" value="ECO:0007669"/>
    <property type="project" value="InterPro"/>
</dbReference>
<protein>
    <submittedName>
        <fullName evidence="5">ATP-binding cassette domain-containing protein</fullName>
    </submittedName>
    <submittedName>
        <fullName evidence="6">Putative ABC transporter ATP-binding protein YlmA</fullName>
        <ecNumber evidence="6">3.6.3.-</ecNumber>
    </submittedName>
</protein>
<evidence type="ECO:0000313" key="7">
    <source>
        <dbReference type="Proteomes" id="UP000196125"/>
    </source>
</evidence>
<evidence type="ECO:0000256" key="2">
    <source>
        <dbReference type="ARBA" id="ARBA00022741"/>
    </source>
</evidence>
<dbReference type="SMART" id="SM00382">
    <property type="entry name" value="AAA"/>
    <property type="match status" value="1"/>
</dbReference>
<dbReference type="Proteomes" id="UP001283366">
    <property type="component" value="Unassembled WGS sequence"/>
</dbReference>
<sequence length="482" mass="55137">MLIQGLKYEHASEQLEISHWELRPSEHWGVFIAHAHSSELLVRIFSGALTGGHDAVTEKPDVVGIVSLSEQQRLLEYEIARDETDFQDHIDYGSSVENLLLEAGCSVHELQELLELTDLTGLRTRGFRQLSTGETRRLMLARALATHPELLVLHEPYSGLDVEHRQRLTTCLNDLAEQIQLVVITSREDELPACLTHIALFDERQLSQTITITEWRQHPILEQLTALTDTKQEVWLALSRQYETGMSVPDPRVTMNQVKVEYTDGLIFRDLCWEIKANQHWQIRGPNGCGKSTLLGLILGDHPQCYCNDITVLGMRRGSGESIWDIKRHIGIVSSSLHLQYRVSCTVLDVLLSGFFDSIGLYEKPSAKQLHIARDWLNALEMSQYEQHGFRQLDYGQQRLLLIVRALIKHPVLLILDEPYQGLDYLNRRLVMTVLNRLAEANMTQLLYVSHYEEDRLSAIHNYVDFVADPNGGYRVCITEEQ</sequence>
<dbReference type="AlphaFoldDB" id="A0A1Y6IYX3"/>
<dbReference type="PANTHER" id="PTHR43553">
    <property type="entry name" value="HEAVY METAL TRANSPORTER"/>
    <property type="match status" value="1"/>
</dbReference>
<feature type="domain" description="ABC transporter" evidence="4">
    <location>
        <begin position="253"/>
        <end position="479"/>
    </location>
</feature>
<dbReference type="GO" id="GO:0042626">
    <property type="term" value="F:ATPase-coupled transmembrane transporter activity"/>
    <property type="evidence" value="ECO:0007669"/>
    <property type="project" value="TreeGrafter"/>
</dbReference>
<dbReference type="GO" id="GO:0005524">
    <property type="term" value="F:ATP binding"/>
    <property type="evidence" value="ECO:0007669"/>
    <property type="project" value="UniProtKB-KW"/>
</dbReference>
<dbReference type="OrthoDB" id="9805029at2"/>
<dbReference type="EMBL" id="JAWRCO010000001">
    <property type="protein sequence ID" value="MDW6002714.1"/>
    <property type="molecule type" value="Genomic_DNA"/>
</dbReference>
<dbReference type="PANTHER" id="PTHR43553:SF3">
    <property type="entry name" value="ABC TRANSPORTER ATP-BINDING PROTEIN MODF"/>
    <property type="match status" value="1"/>
</dbReference>
<evidence type="ECO:0000313" key="5">
    <source>
        <dbReference type="EMBL" id="MDW6002714.1"/>
    </source>
</evidence>
<reference evidence="5 8" key="2">
    <citation type="submission" date="2023-11" db="EMBL/GenBank/DDBJ databases">
        <title>Plant-associative lifestyle of Vibrio porteresiae and its evolutionary dynamics.</title>
        <authorList>
            <person name="Rameshkumar N."/>
            <person name="Kirti K."/>
        </authorList>
    </citation>
    <scope>NUCLEOTIDE SEQUENCE [LARGE SCALE GENOMIC DNA]</scope>
    <source>
        <strain evidence="5 8">MSSRF38</strain>
    </source>
</reference>
<keyword evidence="1" id="KW-0813">Transport</keyword>
<evidence type="ECO:0000256" key="1">
    <source>
        <dbReference type="ARBA" id="ARBA00022448"/>
    </source>
</evidence>
<evidence type="ECO:0000313" key="6">
    <source>
        <dbReference type="EMBL" id="SMS02875.1"/>
    </source>
</evidence>
<dbReference type="RefSeq" id="WP_087482874.1">
    <property type="nucleotide sequence ID" value="NZ_AP024883.1"/>
</dbReference>
<dbReference type="InterPro" id="IPR050095">
    <property type="entry name" value="ECF_ABC_transporter_ATP-bd"/>
</dbReference>
<dbReference type="EC" id="3.6.3.-" evidence="6"/>
<dbReference type="InterPro" id="IPR027417">
    <property type="entry name" value="P-loop_NTPase"/>
</dbReference>
<dbReference type="GO" id="GO:0043190">
    <property type="term" value="C:ATP-binding cassette (ABC) transporter complex"/>
    <property type="evidence" value="ECO:0007669"/>
    <property type="project" value="TreeGrafter"/>
</dbReference>
<keyword evidence="6" id="KW-0378">Hydrolase</keyword>
<keyword evidence="2" id="KW-0547">Nucleotide-binding</keyword>
<dbReference type="InterPro" id="IPR003439">
    <property type="entry name" value="ABC_transporter-like_ATP-bd"/>
</dbReference>
<feature type="domain" description="ABC transporter" evidence="4">
    <location>
        <begin position="6"/>
        <end position="228"/>
    </location>
</feature>
<proteinExistence type="predicted"/>
<accession>A0A1Y6IYX3</accession>
<dbReference type="FunFam" id="3.40.50.300:FF:000866">
    <property type="entry name" value="Molybdate ABC transporter ATP-binding protein ModF"/>
    <property type="match status" value="1"/>
</dbReference>